<dbReference type="EMBL" id="CM037619">
    <property type="protein sequence ID" value="KAH8006262.1"/>
    <property type="molecule type" value="Genomic_DNA"/>
</dbReference>
<proteinExistence type="predicted"/>
<evidence type="ECO:0000313" key="2">
    <source>
        <dbReference type="Proteomes" id="UP000827872"/>
    </source>
</evidence>
<comment type="caution">
    <text evidence="1">The sequence shown here is derived from an EMBL/GenBank/DDBJ whole genome shotgun (WGS) entry which is preliminary data.</text>
</comment>
<sequence>MLHGLMRPPPGLHRQSEAHLPLPLWLVLGMQAHLLAHPGPPLLVLEPPQAQALLLMPPWAKPLFLQQAGAQSSYKWRLLLLLPRPGPQGGLLLLLPQRRVLFFHPPALFPLPPGLLLHARAPRLAPLTCPLNLALWQPPRDSRPWLLLPPRQLTLLFGARDPHPRALEPRPTFRHSQVLFGGRCGSGWALLLHPSTQHLFLDPRPEDLLLDPDSQAPRLWDPPLPPKSQSLIPKMKAC</sequence>
<protein>
    <submittedName>
        <fullName evidence="1">Uncharacterized protein</fullName>
    </submittedName>
</protein>
<accession>A0ACB8FLK1</accession>
<reference evidence="1" key="1">
    <citation type="submission" date="2021-08" db="EMBL/GenBank/DDBJ databases">
        <title>The first chromosome-level gecko genome reveals the dynamic sex chromosomes of Neotropical dwarf geckos (Sphaerodactylidae: Sphaerodactylus).</title>
        <authorList>
            <person name="Pinto B.J."/>
            <person name="Keating S.E."/>
            <person name="Gamble T."/>
        </authorList>
    </citation>
    <scope>NUCLEOTIDE SEQUENCE</scope>
    <source>
        <strain evidence="1">TG3544</strain>
    </source>
</reference>
<organism evidence="1 2">
    <name type="scientific">Sphaerodactylus townsendi</name>
    <dbReference type="NCBI Taxonomy" id="933632"/>
    <lineage>
        <taxon>Eukaryota</taxon>
        <taxon>Metazoa</taxon>
        <taxon>Chordata</taxon>
        <taxon>Craniata</taxon>
        <taxon>Vertebrata</taxon>
        <taxon>Euteleostomi</taxon>
        <taxon>Lepidosauria</taxon>
        <taxon>Squamata</taxon>
        <taxon>Bifurcata</taxon>
        <taxon>Gekkota</taxon>
        <taxon>Sphaerodactylidae</taxon>
        <taxon>Sphaerodactylus</taxon>
    </lineage>
</organism>
<dbReference type="Proteomes" id="UP000827872">
    <property type="component" value="Linkage Group LG06"/>
</dbReference>
<name>A0ACB8FLK1_9SAUR</name>
<keyword evidence="2" id="KW-1185">Reference proteome</keyword>
<evidence type="ECO:0000313" key="1">
    <source>
        <dbReference type="EMBL" id="KAH8006262.1"/>
    </source>
</evidence>
<gene>
    <name evidence="1" type="ORF">K3G42_001224</name>
</gene>